<dbReference type="EMBL" id="KN826036">
    <property type="protein sequence ID" value="KIK80364.1"/>
    <property type="molecule type" value="Genomic_DNA"/>
</dbReference>
<evidence type="ECO:0000313" key="1">
    <source>
        <dbReference type="EMBL" id="KIK80364.1"/>
    </source>
</evidence>
<dbReference type="AlphaFoldDB" id="A0A0D0DGH3"/>
<evidence type="ECO:0000313" key="2">
    <source>
        <dbReference type="Proteomes" id="UP000054538"/>
    </source>
</evidence>
<protein>
    <submittedName>
        <fullName evidence="1">Uncharacterized protein</fullName>
    </submittedName>
</protein>
<name>A0A0D0DGH3_9AGAM</name>
<accession>A0A0D0DGH3</accession>
<dbReference type="Proteomes" id="UP000054538">
    <property type="component" value="Unassembled WGS sequence"/>
</dbReference>
<dbReference type="HOGENOM" id="CLU_584074_0_0_1"/>
<proteinExistence type="predicted"/>
<gene>
    <name evidence="1" type="ORF">PAXRUDRAFT_28186</name>
</gene>
<keyword evidence="2" id="KW-1185">Reference proteome</keyword>
<sequence>MVDNSAWGTGIDAEDSEVDTEEMVVTKVKKSSNKALLCKAIKISRKENMNEELVGSFGDEEEENNADLERAVALLLSMKTGKPLTQNMIKISSNTPSNGRRVGNNLKIETPTLKQKEPELDYVSSSKTSVTIIGKKPAKKSQSQTHGNLWVFTGVNLIKKPAKQQKLLKLFLKLFLDGCHQTWRQCHQHKKYSRVFTPASFFKYELWRRQVISTLCLWAGAQLNMWNISKLHIAEVLEHILPIVFPDQPSLTWDLNSQSKLIAIISFNVYQCLCEWHHRVGSAAIALFITFFVESSPDEAKLSSCSLLDHLMFLYEDLDNTDPDKAFRSQLMVQLLAATHLPAIKGFVHIPELNTARFSQSSVKGIIGLCSAVITGIKGKAVVQTPLKLNVSSGKESTTTCAFSKQNWGSVTRKLTVAAGSHTINQLMGILELARVSQLRKERTAGEFIVEDSDDEYSRILCATFAFP</sequence>
<dbReference type="InParanoid" id="A0A0D0DGH3"/>
<dbReference type="OrthoDB" id="2690833at2759"/>
<organism evidence="1 2">
    <name type="scientific">Paxillus rubicundulus Ve08.2h10</name>
    <dbReference type="NCBI Taxonomy" id="930991"/>
    <lineage>
        <taxon>Eukaryota</taxon>
        <taxon>Fungi</taxon>
        <taxon>Dikarya</taxon>
        <taxon>Basidiomycota</taxon>
        <taxon>Agaricomycotina</taxon>
        <taxon>Agaricomycetes</taxon>
        <taxon>Agaricomycetidae</taxon>
        <taxon>Boletales</taxon>
        <taxon>Paxilineae</taxon>
        <taxon>Paxillaceae</taxon>
        <taxon>Paxillus</taxon>
    </lineage>
</organism>
<reference evidence="2" key="2">
    <citation type="submission" date="2015-01" db="EMBL/GenBank/DDBJ databases">
        <title>Evolutionary Origins and Diversification of the Mycorrhizal Mutualists.</title>
        <authorList>
            <consortium name="DOE Joint Genome Institute"/>
            <consortium name="Mycorrhizal Genomics Consortium"/>
            <person name="Kohler A."/>
            <person name="Kuo A."/>
            <person name="Nagy L.G."/>
            <person name="Floudas D."/>
            <person name="Copeland A."/>
            <person name="Barry K.W."/>
            <person name="Cichocki N."/>
            <person name="Veneault-Fourrey C."/>
            <person name="LaButti K."/>
            <person name="Lindquist E.A."/>
            <person name="Lipzen A."/>
            <person name="Lundell T."/>
            <person name="Morin E."/>
            <person name="Murat C."/>
            <person name="Riley R."/>
            <person name="Ohm R."/>
            <person name="Sun H."/>
            <person name="Tunlid A."/>
            <person name="Henrissat B."/>
            <person name="Grigoriev I.V."/>
            <person name="Hibbett D.S."/>
            <person name="Martin F."/>
        </authorList>
    </citation>
    <scope>NUCLEOTIDE SEQUENCE [LARGE SCALE GENOMIC DNA]</scope>
    <source>
        <strain evidence="2">Ve08.2h10</strain>
    </source>
</reference>
<reference evidence="1 2" key="1">
    <citation type="submission" date="2014-04" db="EMBL/GenBank/DDBJ databases">
        <authorList>
            <consortium name="DOE Joint Genome Institute"/>
            <person name="Kuo A."/>
            <person name="Kohler A."/>
            <person name="Jargeat P."/>
            <person name="Nagy L.G."/>
            <person name="Floudas D."/>
            <person name="Copeland A."/>
            <person name="Barry K.W."/>
            <person name="Cichocki N."/>
            <person name="Veneault-Fourrey C."/>
            <person name="LaButti K."/>
            <person name="Lindquist E.A."/>
            <person name="Lipzen A."/>
            <person name="Lundell T."/>
            <person name="Morin E."/>
            <person name="Murat C."/>
            <person name="Sun H."/>
            <person name="Tunlid A."/>
            <person name="Henrissat B."/>
            <person name="Grigoriev I.V."/>
            <person name="Hibbett D.S."/>
            <person name="Martin F."/>
            <person name="Nordberg H.P."/>
            <person name="Cantor M.N."/>
            <person name="Hua S.X."/>
        </authorList>
    </citation>
    <scope>NUCLEOTIDE SEQUENCE [LARGE SCALE GENOMIC DNA]</scope>
    <source>
        <strain evidence="1 2">Ve08.2h10</strain>
    </source>
</reference>